<accession>A0A1M7YSR2</accession>
<dbReference type="Proteomes" id="UP000184600">
    <property type="component" value="Unassembled WGS sequence"/>
</dbReference>
<evidence type="ECO:0000313" key="1">
    <source>
        <dbReference type="EMBL" id="SHO55576.1"/>
    </source>
</evidence>
<gene>
    <name evidence="1" type="ORF">VQ7734_01312</name>
</gene>
<protein>
    <submittedName>
        <fullName evidence="1">Uncharacterized protein</fullName>
    </submittedName>
</protein>
<name>A0A1M7YSR2_9VIBR</name>
<dbReference type="OrthoDB" id="7065204at2"/>
<evidence type="ECO:0000313" key="2">
    <source>
        <dbReference type="Proteomes" id="UP000184600"/>
    </source>
</evidence>
<proteinExistence type="predicted"/>
<dbReference type="EMBL" id="FRFG01000015">
    <property type="protein sequence ID" value="SHO55576.1"/>
    <property type="molecule type" value="Genomic_DNA"/>
</dbReference>
<keyword evidence="2" id="KW-1185">Reference proteome</keyword>
<sequence>MTDKGIILKTINPITTFQVCDIKEAPDQTPVIQLKNQQSQQNVELPGKVLEAQFAAGNHFLLFVTEGSPFEEALYIYYLDHDLQLVETLELSAVYAEGMLQNLVMTGSGSMQFSFFDHDERWTLSVLPKPEYFLLPDKYPVKRKPAFFHQRWLKIKKQ</sequence>
<dbReference type="STRING" id="1117707.VQ7734_01312"/>
<dbReference type="AlphaFoldDB" id="A0A1M7YSR2"/>
<organism evidence="1 2">
    <name type="scientific">Vibrio quintilis</name>
    <dbReference type="NCBI Taxonomy" id="1117707"/>
    <lineage>
        <taxon>Bacteria</taxon>
        <taxon>Pseudomonadati</taxon>
        <taxon>Pseudomonadota</taxon>
        <taxon>Gammaproteobacteria</taxon>
        <taxon>Vibrionales</taxon>
        <taxon>Vibrionaceae</taxon>
        <taxon>Vibrio</taxon>
    </lineage>
</organism>
<reference evidence="2" key="1">
    <citation type="submission" date="2016-12" db="EMBL/GenBank/DDBJ databases">
        <authorList>
            <person name="Rodrigo-Torres L."/>
            <person name="Arahal R.D."/>
            <person name="Lucena T."/>
        </authorList>
    </citation>
    <scope>NUCLEOTIDE SEQUENCE [LARGE SCALE GENOMIC DNA]</scope>
</reference>
<dbReference type="RefSeq" id="WP_073580713.1">
    <property type="nucleotide sequence ID" value="NZ_AP024897.1"/>
</dbReference>